<comment type="subcellular location">
    <subcellularLocation>
        <location evidence="1">Cytoplasm</location>
    </subcellularLocation>
</comment>
<evidence type="ECO:0000256" key="1">
    <source>
        <dbReference type="ARBA" id="ARBA00004496"/>
    </source>
</evidence>
<evidence type="ECO:0000256" key="5">
    <source>
        <dbReference type="ARBA" id="ARBA00023054"/>
    </source>
</evidence>
<dbReference type="GO" id="GO:0005524">
    <property type="term" value="F:ATP binding"/>
    <property type="evidence" value="ECO:0007669"/>
    <property type="project" value="UniProtKB-UniRule"/>
</dbReference>
<gene>
    <name evidence="10" type="ORF">B0J11DRAFT_603022</name>
</gene>
<dbReference type="PANTHER" id="PTHR47969:SF15">
    <property type="entry name" value="CHROMOSOME-ASSOCIATED KINESIN KIF4A-RELATED"/>
    <property type="match status" value="1"/>
</dbReference>
<dbReference type="OrthoDB" id="3176171at2759"/>
<feature type="compositionally biased region" description="Basic and acidic residues" evidence="8">
    <location>
        <begin position="1536"/>
        <end position="1550"/>
    </location>
</feature>
<dbReference type="GO" id="GO:0051231">
    <property type="term" value="P:spindle elongation"/>
    <property type="evidence" value="ECO:0007669"/>
    <property type="project" value="TreeGrafter"/>
</dbReference>
<dbReference type="PRINTS" id="PR00380">
    <property type="entry name" value="KINESINHEAVY"/>
</dbReference>
<evidence type="ECO:0000256" key="8">
    <source>
        <dbReference type="SAM" id="MobiDB-lite"/>
    </source>
</evidence>
<feature type="binding site" evidence="6">
    <location>
        <begin position="136"/>
        <end position="143"/>
    </location>
    <ligand>
        <name>ATP</name>
        <dbReference type="ChEBI" id="CHEBI:30616"/>
    </ligand>
</feature>
<accession>A0A9P9IRM2</accession>
<keyword evidence="11" id="KW-1185">Reference proteome</keyword>
<name>A0A9P9IRM2_9PLEO</name>
<dbReference type="EMBL" id="JAGMWT010000004">
    <property type="protein sequence ID" value="KAH7130667.1"/>
    <property type="molecule type" value="Genomic_DNA"/>
</dbReference>
<evidence type="ECO:0000256" key="6">
    <source>
        <dbReference type="PROSITE-ProRule" id="PRU00283"/>
    </source>
</evidence>
<feature type="region of interest" description="Disordered" evidence="8">
    <location>
        <begin position="1536"/>
        <end position="1606"/>
    </location>
</feature>
<dbReference type="InterPro" id="IPR019821">
    <property type="entry name" value="Kinesin_motor_CS"/>
</dbReference>
<dbReference type="PROSITE" id="PS50067">
    <property type="entry name" value="KINESIN_MOTOR_2"/>
    <property type="match status" value="1"/>
</dbReference>
<feature type="compositionally biased region" description="Pro residues" evidence="8">
    <location>
        <begin position="1570"/>
        <end position="1596"/>
    </location>
</feature>
<reference evidence="10" key="1">
    <citation type="journal article" date="2021" name="Nat. Commun.">
        <title>Genetic determinants of endophytism in the Arabidopsis root mycobiome.</title>
        <authorList>
            <person name="Mesny F."/>
            <person name="Miyauchi S."/>
            <person name="Thiergart T."/>
            <person name="Pickel B."/>
            <person name="Atanasova L."/>
            <person name="Karlsson M."/>
            <person name="Huettel B."/>
            <person name="Barry K.W."/>
            <person name="Haridas S."/>
            <person name="Chen C."/>
            <person name="Bauer D."/>
            <person name="Andreopoulos W."/>
            <person name="Pangilinan J."/>
            <person name="LaButti K."/>
            <person name="Riley R."/>
            <person name="Lipzen A."/>
            <person name="Clum A."/>
            <person name="Drula E."/>
            <person name="Henrissat B."/>
            <person name="Kohler A."/>
            <person name="Grigoriev I.V."/>
            <person name="Martin F.M."/>
            <person name="Hacquard S."/>
        </authorList>
    </citation>
    <scope>NUCLEOTIDE SEQUENCE</scope>
    <source>
        <strain evidence="10">MPI-CAGE-CH-0243</strain>
    </source>
</reference>
<dbReference type="Pfam" id="PF00225">
    <property type="entry name" value="Kinesin"/>
    <property type="match status" value="1"/>
</dbReference>
<dbReference type="SUPFAM" id="SSF52540">
    <property type="entry name" value="P-loop containing nucleoside triphosphate hydrolases"/>
    <property type="match status" value="1"/>
</dbReference>
<keyword evidence="3 6" id="KW-0547">Nucleotide-binding</keyword>
<dbReference type="Gene3D" id="3.40.850.10">
    <property type="entry name" value="Kinesin motor domain"/>
    <property type="match status" value="1"/>
</dbReference>
<dbReference type="SMART" id="SM00129">
    <property type="entry name" value="KISc"/>
    <property type="match status" value="1"/>
</dbReference>
<evidence type="ECO:0000256" key="7">
    <source>
        <dbReference type="SAM" id="Coils"/>
    </source>
</evidence>
<sequence length="1724" mass="192204">MASPPGSPANGIQRPMSAMIRPNRSSSRMSMSSKQGGGSRASDDESKTAVKVAVRIRPPLKPADPGYDLVPQRFRASTCHVTSSSSLAVDASGGRKVFVFDRVFGEEFDQEGVFEYVTDSVNSFVQGYNVSILAYGQSGAGKSYTMGTTGPRDQGDAAVMGIIPRAAATLFEKLEGSSNRASGSGIRAPSRLSMGVQGFSKSSANRNWQLKATYVEIYNEQLRDLLIREDTPMHERPTVTIREDTKGRILLTGLTQLAINSVEDLLQALNFGSSIRQTDATAVNAKSSRSHAVFSLNLVQKKTSTATLTTREKRMSVPIEAMSGSSENWVTVDSKLHFVDLAGSERLKNTQAQGERAKEGISINAGLASLGKVISQLSSRSHGSHVSYRDSKLTRLLQDSLGGNAITYMIACVNPAEFHLSETLNTVQYAQRARAIQIKPQIQQVSDDSDKQAVIERLRAEVQFLRDQIRISERTERKKASPQERAERQQEREIELHNQLLDIQENYNALSARHANMIAEITKARDNDSADTPTLKDAIGDSALERLKRSNSFAEAVESVVLEYEKTIQSLESSLTNTRSSLSTSESDLLEKETRIAFLESQAHQLQARIQKAIDRDASNEEYVKSLESQVDNSASGIEKNDTTISDLREKLQKARENEANCEDYISTLEERLAENEQETEIMTREIERLKHVVERQRSIGKLDNLLHELDNVRQTEAKVEEPAVNGHSKKNSDPFLERQLSEHSIRQFNANVDAIAEEDDLERPSTAGAPGPLALAQDGVEDHDEQDDRREAPAVKTKDLSPDEPLDVPQSPAQSKYVHDKLDTVTQELFDLRVEHEGTVQDYSKLQNKYQEALRTLAALQDAVDEARHRSRPTSFLSNAGMAGLREEDGQLSSSRTLSAELSLLESGNHLNPDDEFETGADAFNHENETVDARGTSTEDIPSTNTTLVQQLESLKLLHAEKEQRMTELNHSYSELQEQHQDTLDYVEELKSEVTKAQMARPSSPTAQIIRRKSSQNVIVNDRSNRAFASLRNIALENFEEHPDMIQNFEINLNAIMTELHMRSERVQALENEVGSVRKEIEGKMALITGLTKERSSLKASSPLDISIVATMQDQIKQNEEQLKELRESHAQRELQLQEEVATLKSDLEVRGSFEDMSPRIAAPAVKSIDVDGSSEVSDPHQAQLISLRSELAEWQVKHVQAIETTKSSEKQHLQTVHELESALKSLEVDHAARIADLEQSSSAHAEAELQQERASHAELVAALQAQVDEHRLTAVNNANRLAELEESHASIIKQLEDDAEARLLTEKELETHRSLVANLENQIEEHKSAIEIHQQGLDSLKQNHSAELEKLAAELAARETSTQTLQTDLNKAKADIEQLLKDVSAALEEETDVSKIHVQISSLVTERKSLTTKLDQAVADMESARAELSASVKAVDNLKSTVKELEVINAETIKELEKVNEKERKSSRLVQELEDQLNSNYDQHEAANNRLSALQTERSREFQDVLIRRDELDRELEDSRIKIALLESQLVDAKRHSNRESVDPRENLQRSNSNNSNLRKSTSHNSLPSPPPAIPLPPLPGSPPPTQGNAPSPPTSRHQSKDIAQAQLVEDQEARIRTIEKHLFAEKQLTATLEDALTDLEASSQKTKNDLDTWRKKCAGLEEEMGVMRKERSMARHSLQAVEEERNARLRVEAERAHLEARMAALNNSNKKNKKKSTLNCF</sequence>
<evidence type="ECO:0000256" key="2">
    <source>
        <dbReference type="ARBA" id="ARBA00022490"/>
    </source>
</evidence>
<comment type="similarity">
    <text evidence="6">Belongs to the TRAFAC class myosin-kinesin ATPase superfamily. Kinesin family.</text>
</comment>
<dbReference type="InterPro" id="IPR027640">
    <property type="entry name" value="Kinesin-like_fam"/>
</dbReference>
<dbReference type="GO" id="GO:0005875">
    <property type="term" value="C:microtubule associated complex"/>
    <property type="evidence" value="ECO:0007669"/>
    <property type="project" value="TreeGrafter"/>
</dbReference>
<comment type="caution">
    <text evidence="10">The sequence shown here is derived from an EMBL/GenBank/DDBJ whole genome shotgun (WGS) entry which is preliminary data.</text>
</comment>
<dbReference type="GO" id="GO:0008017">
    <property type="term" value="F:microtubule binding"/>
    <property type="evidence" value="ECO:0007669"/>
    <property type="project" value="InterPro"/>
</dbReference>
<dbReference type="GO" id="GO:0007052">
    <property type="term" value="P:mitotic spindle organization"/>
    <property type="evidence" value="ECO:0007669"/>
    <property type="project" value="TreeGrafter"/>
</dbReference>
<feature type="coiled-coil region" evidence="7">
    <location>
        <begin position="1110"/>
        <end position="1137"/>
    </location>
</feature>
<dbReference type="InterPro" id="IPR001752">
    <property type="entry name" value="Kinesin_motor_dom"/>
</dbReference>
<feature type="compositionally biased region" description="Basic and acidic residues" evidence="8">
    <location>
        <begin position="787"/>
        <end position="802"/>
    </location>
</feature>
<organism evidence="10 11">
    <name type="scientific">Dendryphion nanum</name>
    <dbReference type="NCBI Taxonomy" id="256645"/>
    <lineage>
        <taxon>Eukaryota</taxon>
        <taxon>Fungi</taxon>
        <taxon>Dikarya</taxon>
        <taxon>Ascomycota</taxon>
        <taxon>Pezizomycotina</taxon>
        <taxon>Dothideomycetes</taxon>
        <taxon>Pleosporomycetidae</taxon>
        <taxon>Pleosporales</taxon>
        <taxon>Torulaceae</taxon>
        <taxon>Dendryphion</taxon>
    </lineage>
</organism>
<evidence type="ECO:0000313" key="10">
    <source>
        <dbReference type="EMBL" id="KAH7130667.1"/>
    </source>
</evidence>
<dbReference type="GO" id="GO:0007018">
    <property type="term" value="P:microtubule-based movement"/>
    <property type="evidence" value="ECO:0007669"/>
    <property type="project" value="InterPro"/>
</dbReference>
<feature type="compositionally biased region" description="Low complexity" evidence="8">
    <location>
        <begin position="1551"/>
        <end position="1562"/>
    </location>
</feature>
<evidence type="ECO:0000256" key="4">
    <source>
        <dbReference type="ARBA" id="ARBA00022840"/>
    </source>
</evidence>
<dbReference type="InterPro" id="IPR036961">
    <property type="entry name" value="Kinesin_motor_dom_sf"/>
</dbReference>
<dbReference type="PROSITE" id="PS00411">
    <property type="entry name" value="KINESIN_MOTOR_1"/>
    <property type="match status" value="1"/>
</dbReference>
<dbReference type="Proteomes" id="UP000700596">
    <property type="component" value="Unassembled WGS sequence"/>
</dbReference>
<feature type="compositionally biased region" description="Low complexity" evidence="8">
    <location>
        <begin position="24"/>
        <end position="33"/>
    </location>
</feature>
<feature type="coiled-coil region" evidence="7">
    <location>
        <begin position="554"/>
        <end position="693"/>
    </location>
</feature>
<evidence type="ECO:0000256" key="3">
    <source>
        <dbReference type="ARBA" id="ARBA00022741"/>
    </source>
</evidence>
<proteinExistence type="inferred from homology"/>
<feature type="coiled-coil region" evidence="7">
    <location>
        <begin position="1639"/>
        <end position="1718"/>
    </location>
</feature>
<feature type="region of interest" description="Disordered" evidence="8">
    <location>
        <begin position="760"/>
        <end position="818"/>
    </location>
</feature>
<dbReference type="PANTHER" id="PTHR47969">
    <property type="entry name" value="CHROMOSOME-ASSOCIATED KINESIN KIF4A-RELATED"/>
    <property type="match status" value="1"/>
</dbReference>
<evidence type="ECO:0000259" key="9">
    <source>
        <dbReference type="PROSITE" id="PS50067"/>
    </source>
</evidence>
<keyword evidence="5 7" id="KW-0175">Coiled coil</keyword>
<feature type="domain" description="Kinesin motor" evidence="9">
    <location>
        <begin position="49"/>
        <end position="436"/>
    </location>
</feature>
<keyword evidence="6" id="KW-0505">Motor protein</keyword>
<dbReference type="FunFam" id="3.40.850.10:FF:000125">
    <property type="entry name" value="Kinesin class 4 (Chromokinesin group)"/>
    <property type="match status" value="1"/>
</dbReference>
<keyword evidence="2" id="KW-0963">Cytoplasm</keyword>
<dbReference type="Gene3D" id="1.10.287.1490">
    <property type="match status" value="1"/>
</dbReference>
<evidence type="ECO:0000313" key="11">
    <source>
        <dbReference type="Proteomes" id="UP000700596"/>
    </source>
</evidence>
<protein>
    <submittedName>
        <fullName evidence="10">Kinesin family protein-like protein</fullName>
    </submittedName>
</protein>
<feature type="coiled-coil region" evidence="7">
    <location>
        <begin position="953"/>
        <end position="994"/>
    </location>
</feature>
<feature type="coiled-coil region" evidence="7">
    <location>
        <begin position="844"/>
        <end position="871"/>
    </location>
</feature>
<keyword evidence="4 6" id="KW-0067">ATP-binding</keyword>
<feature type="region of interest" description="Disordered" evidence="8">
    <location>
        <begin position="1"/>
        <end position="50"/>
    </location>
</feature>
<dbReference type="GO" id="GO:0003777">
    <property type="term" value="F:microtubule motor activity"/>
    <property type="evidence" value="ECO:0007669"/>
    <property type="project" value="InterPro"/>
</dbReference>
<feature type="region of interest" description="Disordered" evidence="8">
    <location>
        <begin position="872"/>
        <end position="895"/>
    </location>
</feature>
<dbReference type="InterPro" id="IPR027417">
    <property type="entry name" value="P-loop_NTPase"/>
</dbReference>
<dbReference type="GO" id="GO:0005737">
    <property type="term" value="C:cytoplasm"/>
    <property type="evidence" value="ECO:0007669"/>
    <property type="project" value="UniProtKB-SubCell"/>
</dbReference>